<dbReference type="Proteomes" id="UP001301769">
    <property type="component" value="Unassembled WGS sequence"/>
</dbReference>
<reference evidence="2" key="1">
    <citation type="journal article" date="2023" name="Mol. Phylogenet. Evol.">
        <title>Genome-scale phylogeny and comparative genomics of the fungal order Sordariales.</title>
        <authorList>
            <person name="Hensen N."/>
            <person name="Bonometti L."/>
            <person name="Westerberg I."/>
            <person name="Brannstrom I.O."/>
            <person name="Guillou S."/>
            <person name="Cros-Aarteil S."/>
            <person name="Calhoun S."/>
            <person name="Haridas S."/>
            <person name="Kuo A."/>
            <person name="Mondo S."/>
            <person name="Pangilinan J."/>
            <person name="Riley R."/>
            <person name="LaButti K."/>
            <person name="Andreopoulos B."/>
            <person name="Lipzen A."/>
            <person name="Chen C."/>
            <person name="Yan M."/>
            <person name="Daum C."/>
            <person name="Ng V."/>
            <person name="Clum A."/>
            <person name="Steindorff A."/>
            <person name="Ohm R.A."/>
            <person name="Martin F."/>
            <person name="Silar P."/>
            <person name="Natvig D.O."/>
            <person name="Lalanne C."/>
            <person name="Gautier V."/>
            <person name="Ament-Velasquez S.L."/>
            <person name="Kruys A."/>
            <person name="Hutchinson M.I."/>
            <person name="Powell A.J."/>
            <person name="Barry K."/>
            <person name="Miller A.N."/>
            <person name="Grigoriev I.V."/>
            <person name="Debuchy R."/>
            <person name="Gladieux P."/>
            <person name="Hiltunen Thoren M."/>
            <person name="Johannesson H."/>
        </authorList>
    </citation>
    <scope>NUCLEOTIDE SEQUENCE</scope>
    <source>
        <strain evidence="2">PSN293</strain>
    </source>
</reference>
<evidence type="ECO:0000256" key="1">
    <source>
        <dbReference type="SAM" id="MobiDB-lite"/>
    </source>
</evidence>
<feature type="region of interest" description="Disordered" evidence="1">
    <location>
        <begin position="1"/>
        <end position="24"/>
    </location>
</feature>
<dbReference type="AlphaFoldDB" id="A0AAN6YL58"/>
<sequence length="335" mass="37612">MPPPPSPIPHRRGKENIRPDGYDHGYHYRAEGPLPADRYAQLGETYAGNGWDYRPPIHEDPRSNGWLPMRTGIQPPIVGYDYGPNQSLPGGHDFDNETELRVLESRCFPHSAATGLGPVIQRPYSYDNVGGYVAPRQYIEEPLPMQTGYGYGPIEPGYAPRRLPVGPSSHPLWLPGKDAALSYDHQPNEGLLPTSHPAWPVENHHKELKRRKRQDYVERLEQETLGAAESIPADRNGLDFRDREPMGGVVVQAQEPDLSRKEANDTLRRQSFLGERRERLATDRITLPPPLPAGLLTPTHGFTLLTPPAVPESRVYQQTQEDSGLSTIWERPNEA</sequence>
<organism evidence="2 3">
    <name type="scientific">Rhypophila decipiens</name>
    <dbReference type="NCBI Taxonomy" id="261697"/>
    <lineage>
        <taxon>Eukaryota</taxon>
        <taxon>Fungi</taxon>
        <taxon>Dikarya</taxon>
        <taxon>Ascomycota</taxon>
        <taxon>Pezizomycotina</taxon>
        <taxon>Sordariomycetes</taxon>
        <taxon>Sordariomycetidae</taxon>
        <taxon>Sordariales</taxon>
        <taxon>Naviculisporaceae</taxon>
        <taxon>Rhypophila</taxon>
    </lineage>
</organism>
<keyword evidence="3" id="KW-1185">Reference proteome</keyword>
<reference evidence="2" key="2">
    <citation type="submission" date="2023-05" db="EMBL/GenBank/DDBJ databases">
        <authorList>
            <consortium name="Lawrence Berkeley National Laboratory"/>
            <person name="Steindorff A."/>
            <person name="Hensen N."/>
            <person name="Bonometti L."/>
            <person name="Westerberg I."/>
            <person name="Brannstrom I.O."/>
            <person name="Guillou S."/>
            <person name="Cros-Aarteil S."/>
            <person name="Calhoun S."/>
            <person name="Haridas S."/>
            <person name="Kuo A."/>
            <person name="Mondo S."/>
            <person name="Pangilinan J."/>
            <person name="Riley R."/>
            <person name="Labutti K."/>
            <person name="Andreopoulos B."/>
            <person name="Lipzen A."/>
            <person name="Chen C."/>
            <person name="Yanf M."/>
            <person name="Daum C."/>
            <person name="Ng V."/>
            <person name="Clum A."/>
            <person name="Ohm R."/>
            <person name="Martin F."/>
            <person name="Silar P."/>
            <person name="Natvig D."/>
            <person name="Lalanne C."/>
            <person name="Gautier V."/>
            <person name="Ament-Velasquez S.L."/>
            <person name="Kruys A."/>
            <person name="Hutchinson M.I."/>
            <person name="Powell A.J."/>
            <person name="Barry K."/>
            <person name="Miller A.N."/>
            <person name="Grigoriev I.V."/>
            <person name="Debuchy R."/>
            <person name="Gladieux P."/>
            <person name="Thoren M.H."/>
            <person name="Johannesson H."/>
        </authorList>
    </citation>
    <scope>NUCLEOTIDE SEQUENCE</scope>
    <source>
        <strain evidence="2">PSN293</strain>
    </source>
</reference>
<feature type="compositionally biased region" description="Basic and acidic residues" evidence="1">
    <location>
        <begin position="14"/>
        <end position="24"/>
    </location>
</feature>
<feature type="region of interest" description="Disordered" evidence="1">
    <location>
        <begin position="316"/>
        <end position="335"/>
    </location>
</feature>
<name>A0AAN6YL58_9PEZI</name>
<gene>
    <name evidence="2" type="ORF">QBC37DRAFT_177007</name>
</gene>
<evidence type="ECO:0000313" key="2">
    <source>
        <dbReference type="EMBL" id="KAK4218702.1"/>
    </source>
</evidence>
<feature type="compositionally biased region" description="Polar residues" evidence="1">
    <location>
        <begin position="316"/>
        <end position="326"/>
    </location>
</feature>
<protein>
    <submittedName>
        <fullName evidence="2">Uncharacterized protein</fullName>
    </submittedName>
</protein>
<comment type="caution">
    <text evidence="2">The sequence shown here is derived from an EMBL/GenBank/DDBJ whole genome shotgun (WGS) entry which is preliminary data.</text>
</comment>
<proteinExistence type="predicted"/>
<dbReference type="EMBL" id="MU858051">
    <property type="protein sequence ID" value="KAK4218702.1"/>
    <property type="molecule type" value="Genomic_DNA"/>
</dbReference>
<accession>A0AAN6YL58</accession>
<evidence type="ECO:0000313" key="3">
    <source>
        <dbReference type="Proteomes" id="UP001301769"/>
    </source>
</evidence>